<keyword evidence="4" id="KW-0547">Nucleotide-binding</keyword>
<dbReference type="InterPro" id="IPR003593">
    <property type="entry name" value="AAA+_ATPase"/>
</dbReference>
<keyword evidence="14" id="KW-1185">Reference proteome</keyword>
<name>A0A2X0ZZS5_9BACI</name>
<evidence type="ECO:0000259" key="9">
    <source>
        <dbReference type="PROSITE" id="PS50893"/>
    </source>
</evidence>
<gene>
    <name evidence="11" type="primary">ywjA</name>
    <name evidence="11" type="ORF">NCTC7582_04415</name>
    <name evidence="12" type="ORF">QBO96_05145</name>
</gene>
<dbReference type="AlphaFoldDB" id="A0A2X0ZZS5"/>
<dbReference type="EMBL" id="UAQE01000004">
    <property type="protein sequence ID" value="SPU38453.1"/>
    <property type="molecule type" value="Genomic_DNA"/>
</dbReference>
<evidence type="ECO:0000256" key="1">
    <source>
        <dbReference type="ARBA" id="ARBA00004651"/>
    </source>
</evidence>
<dbReference type="PANTHER" id="PTHR43394">
    <property type="entry name" value="ATP-DEPENDENT PERMEASE MDL1, MITOCHONDRIAL"/>
    <property type="match status" value="1"/>
</dbReference>
<dbReference type="PROSITE" id="PS50893">
    <property type="entry name" value="ABC_TRANSPORTER_2"/>
    <property type="match status" value="1"/>
</dbReference>
<dbReference type="Gene3D" id="3.40.50.300">
    <property type="entry name" value="P-loop containing nucleotide triphosphate hydrolases"/>
    <property type="match status" value="1"/>
</dbReference>
<evidence type="ECO:0000256" key="5">
    <source>
        <dbReference type="ARBA" id="ARBA00022840"/>
    </source>
</evidence>
<dbReference type="SMART" id="SM00382">
    <property type="entry name" value="AAA"/>
    <property type="match status" value="1"/>
</dbReference>
<keyword evidence="11" id="KW-0378">Hydrolase</keyword>
<evidence type="ECO:0000313" key="13">
    <source>
        <dbReference type="Proteomes" id="UP000251431"/>
    </source>
</evidence>
<dbReference type="EC" id="3.6.3.-" evidence="11"/>
<keyword evidence="7 8" id="KW-0472">Membrane</keyword>
<feature type="transmembrane region" description="Helical" evidence="8">
    <location>
        <begin position="244"/>
        <end position="264"/>
    </location>
</feature>
<dbReference type="InterPro" id="IPR003439">
    <property type="entry name" value="ABC_transporter-like_ATP-bd"/>
</dbReference>
<dbReference type="Pfam" id="PF00664">
    <property type="entry name" value="ABC_membrane"/>
    <property type="match status" value="1"/>
</dbReference>
<organism evidence="11 13">
    <name type="scientific">Lysinibacillus capsici</name>
    <dbReference type="NCBI Taxonomy" id="2115968"/>
    <lineage>
        <taxon>Bacteria</taxon>
        <taxon>Bacillati</taxon>
        <taxon>Bacillota</taxon>
        <taxon>Bacilli</taxon>
        <taxon>Bacillales</taxon>
        <taxon>Bacillaceae</taxon>
        <taxon>Lysinibacillus</taxon>
    </lineage>
</organism>
<accession>A0A2X0ZZS5</accession>
<reference evidence="12 14" key="2">
    <citation type="submission" date="2023-04" db="EMBL/GenBank/DDBJ databases">
        <title>Genomic of Lysinibacillus capsici TSBLM.</title>
        <authorList>
            <person name="Hu X.S."/>
            <person name="Yu C.H."/>
        </authorList>
    </citation>
    <scope>NUCLEOTIDE SEQUENCE [LARGE SCALE GENOMIC DNA]</scope>
    <source>
        <strain evidence="12 14">TSBLM</strain>
    </source>
</reference>
<evidence type="ECO:0000256" key="4">
    <source>
        <dbReference type="ARBA" id="ARBA00022741"/>
    </source>
</evidence>
<evidence type="ECO:0000256" key="7">
    <source>
        <dbReference type="ARBA" id="ARBA00023136"/>
    </source>
</evidence>
<evidence type="ECO:0000256" key="2">
    <source>
        <dbReference type="ARBA" id="ARBA00005417"/>
    </source>
</evidence>
<dbReference type="Proteomes" id="UP001244564">
    <property type="component" value="Chromosome"/>
</dbReference>
<protein>
    <submittedName>
        <fullName evidence="12">ABC transporter ATP-binding protein</fullName>
    </submittedName>
    <submittedName>
        <fullName evidence="11">Glycoside hydrolase family protein</fullName>
        <ecNumber evidence="11">3.6.3.-</ecNumber>
    </submittedName>
</protein>
<dbReference type="SUPFAM" id="SSF52540">
    <property type="entry name" value="P-loop containing nucleoside triphosphate hydrolases"/>
    <property type="match status" value="1"/>
</dbReference>
<feature type="transmembrane region" description="Helical" evidence="8">
    <location>
        <begin position="20"/>
        <end position="41"/>
    </location>
</feature>
<dbReference type="Gene3D" id="1.20.1560.10">
    <property type="entry name" value="ABC transporter type 1, transmembrane domain"/>
    <property type="match status" value="1"/>
</dbReference>
<evidence type="ECO:0000256" key="3">
    <source>
        <dbReference type="ARBA" id="ARBA00022692"/>
    </source>
</evidence>
<dbReference type="CDD" id="cd18549">
    <property type="entry name" value="ABC_6TM_YwjA_like"/>
    <property type="match status" value="1"/>
</dbReference>
<evidence type="ECO:0000313" key="12">
    <source>
        <dbReference type="EMBL" id="WGF39652.1"/>
    </source>
</evidence>
<dbReference type="CDD" id="cd03251">
    <property type="entry name" value="ABCC_MsbA"/>
    <property type="match status" value="1"/>
</dbReference>
<keyword evidence="3 8" id="KW-0812">Transmembrane</keyword>
<evidence type="ECO:0000256" key="8">
    <source>
        <dbReference type="SAM" id="Phobius"/>
    </source>
</evidence>
<sequence length="586" mass="66243">MYRKFFSYYKPHKRLFVIDFSSAIIVAILELAFPLAVQWFIDELLPTGDWGMIVKISVLLLLVYAISTLLNFIVNYLGHKLGINIETDMRQELFTHVQRQSFRFFDNTKTGHIMSRITNDLFDIGEFAHHGPEDLFIAIMTFVGAFAIMFNVNPTLALIAAIMVPFLTWLVTFSNIKMNNAWKTMYGKIADVNGRVEDSVSGVRVVKSFTNEDFEIKRFKEQNGFFRTAKLYAYKIMAGTHSSIYMMTRLLTLMVLVVGAWLSFNGKLSYGELVSFVLYTNVLIKPIDKISALLELYPKGMAGFKRFRELIEQEPEIQDREDAKVIKHLDGNIAFNHVHFNYDASKQVLHDISFDVKAGQTIAFVGPSGAGKTTICSLIPRFYEVTKGAITIDGIDIRNMTQASLRAQIGIVQQDVFLFTGTIRENIAYGKLDASEAEIREAAKKAHLEAFIAELPDGYDTQIGERGLKLSGGQKQRLAIARMFLKNPPILILDEATSALDTETEMIIQQSLTELAENRTTLVIAHRLATIRNADRVLVVTPKGIEEDGTYDELVAQNGIFAKLHHIQFRKGQTEQSVQKEFVELT</sequence>
<keyword evidence="6 8" id="KW-1133">Transmembrane helix</keyword>
<dbReference type="PROSITE" id="PS00211">
    <property type="entry name" value="ABC_TRANSPORTER_1"/>
    <property type="match status" value="1"/>
</dbReference>
<dbReference type="InterPro" id="IPR017871">
    <property type="entry name" value="ABC_transporter-like_CS"/>
</dbReference>
<feature type="transmembrane region" description="Helical" evidence="8">
    <location>
        <begin position="158"/>
        <end position="176"/>
    </location>
</feature>
<feature type="domain" description="ABC transporter" evidence="9">
    <location>
        <begin position="333"/>
        <end position="567"/>
    </location>
</feature>
<evidence type="ECO:0000259" key="10">
    <source>
        <dbReference type="PROSITE" id="PS50929"/>
    </source>
</evidence>
<comment type="similarity">
    <text evidence="2">Belongs to the ABC transporter superfamily.</text>
</comment>
<feature type="domain" description="ABC transmembrane type-1" evidence="10">
    <location>
        <begin position="17"/>
        <end position="299"/>
    </location>
</feature>
<dbReference type="PROSITE" id="PS50929">
    <property type="entry name" value="ABC_TM1F"/>
    <property type="match status" value="1"/>
</dbReference>
<dbReference type="FunFam" id="3.40.50.300:FF:000218">
    <property type="entry name" value="Multidrug ABC transporter ATP-binding protein"/>
    <property type="match status" value="1"/>
</dbReference>
<dbReference type="InterPro" id="IPR011527">
    <property type="entry name" value="ABC1_TM_dom"/>
</dbReference>
<proteinExistence type="inferred from homology"/>
<dbReference type="Pfam" id="PF00005">
    <property type="entry name" value="ABC_tran"/>
    <property type="match status" value="1"/>
</dbReference>
<dbReference type="GO" id="GO:0005524">
    <property type="term" value="F:ATP binding"/>
    <property type="evidence" value="ECO:0007669"/>
    <property type="project" value="UniProtKB-KW"/>
</dbReference>
<dbReference type="GO" id="GO:0015421">
    <property type="term" value="F:ABC-type oligopeptide transporter activity"/>
    <property type="evidence" value="ECO:0007669"/>
    <property type="project" value="TreeGrafter"/>
</dbReference>
<reference evidence="11 13" key="1">
    <citation type="submission" date="2018-06" db="EMBL/GenBank/DDBJ databases">
        <authorList>
            <consortium name="Pathogen Informatics"/>
            <person name="Doyle S."/>
        </authorList>
    </citation>
    <scope>NUCLEOTIDE SEQUENCE [LARGE SCALE GENOMIC DNA]</scope>
    <source>
        <strain evidence="11 13">NCTC7582</strain>
    </source>
</reference>
<dbReference type="GO" id="GO:0005886">
    <property type="term" value="C:plasma membrane"/>
    <property type="evidence" value="ECO:0007669"/>
    <property type="project" value="UniProtKB-SubCell"/>
</dbReference>
<evidence type="ECO:0000256" key="6">
    <source>
        <dbReference type="ARBA" id="ARBA00022989"/>
    </source>
</evidence>
<dbReference type="InterPro" id="IPR039421">
    <property type="entry name" value="Type_1_exporter"/>
</dbReference>
<dbReference type="EMBL" id="CP122283">
    <property type="protein sequence ID" value="WGF39652.1"/>
    <property type="molecule type" value="Genomic_DNA"/>
</dbReference>
<feature type="transmembrane region" description="Helical" evidence="8">
    <location>
        <begin position="135"/>
        <end position="152"/>
    </location>
</feature>
<feature type="transmembrane region" description="Helical" evidence="8">
    <location>
        <begin position="53"/>
        <end position="74"/>
    </location>
</feature>
<dbReference type="Proteomes" id="UP000251431">
    <property type="component" value="Unassembled WGS sequence"/>
</dbReference>
<dbReference type="GO" id="GO:0016887">
    <property type="term" value="F:ATP hydrolysis activity"/>
    <property type="evidence" value="ECO:0007669"/>
    <property type="project" value="InterPro"/>
</dbReference>
<dbReference type="RefSeq" id="WP_054550469.1">
    <property type="nucleotide sequence ID" value="NZ_CANLUV010000001.1"/>
</dbReference>
<dbReference type="InterPro" id="IPR036640">
    <property type="entry name" value="ABC1_TM_sf"/>
</dbReference>
<dbReference type="SUPFAM" id="SSF90123">
    <property type="entry name" value="ABC transporter transmembrane region"/>
    <property type="match status" value="1"/>
</dbReference>
<dbReference type="InterPro" id="IPR027417">
    <property type="entry name" value="P-loop_NTPase"/>
</dbReference>
<dbReference type="STRING" id="1421.A2J09_09535"/>
<comment type="subcellular location">
    <subcellularLocation>
        <location evidence="1">Cell membrane</location>
        <topology evidence="1">Multi-pass membrane protein</topology>
    </subcellularLocation>
</comment>
<keyword evidence="5 12" id="KW-0067">ATP-binding</keyword>
<evidence type="ECO:0000313" key="14">
    <source>
        <dbReference type="Proteomes" id="UP001244564"/>
    </source>
</evidence>
<dbReference type="PANTHER" id="PTHR43394:SF1">
    <property type="entry name" value="ATP-BINDING CASSETTE SUB-FAMILY B MEMBER 10, MITOCHONDRIAL"/>
    <property type="match status" value="1"/>
</dbReference>
<evidence type="ECO:0000313" key="11">
    <source>
        <dbReference type="EMBL" id="SPU38453.1"/>
    </source>
</evidence>